<dbReference type="InterPro" id="IPR016024">
    <property type="entry name" value="ARM-type_fold"/>
</dbReference>
<dbReference type="Proteomes" id="UP000467840">
    <property type="component" value="Chromosome 7"/>
</dbReference>
<dbReference type="SUPFAM" id="SSF48371">
    <property type="entry name" value="ARM repeat"/>
    <property type="match status" value="1"/>
</dbReference>
<dbReference type="Gene3D" id="1.25.10.10">
    <property type="entry name" value="Leucine-rich Repeat Variant"/>
    <property type="match status" value="1"/>
</dbReference>
<dbReference type="GO" id="GO:0000796">
    <property type="term" value="C:condensin complex"/>
    <property type="evidence" value="ECO:0007669"/>
    <property type="project" value="TreeGrafter"/>
</dbReference>
<dbReference type="AlphaFoldDB" id="A0A6A6L2C9"/>
<dbReference type="GO" id="GO:0005634">
    <property type="term" value="C:nucleus"/>
    <property type="evidence" value="ECO:0007669"/>
    <property type="project" value="InterPro"/>
</dbReference>
<keyword evidence="3" id="KW-1185">Reference proteome</keyword>
<organism evidence="2 3">
    <name type="scientific">Hevea brasiliensis</name>
    <name type="common">Para rubber tree</name>
    <name type="synonym">Siphonia brasiliensis</name>
    <dbReference type="NCBI Taxonomy" id="3981"/>
    <lineage>
        <taxon>Eukaryota</taxon>
        <taxon>Viridiplantae</taxon>
        <taxon>Streptophyta</taxon>
        <taxon>Embryophyta</taxon>
        <taxon>Tracheophyta</taxon>
        <taxon>Spermatophyta</taxon>
        <taxon>Magnoliopsida</taxon>
        <taxon>eudicotyledons</taxon>
        <taxon>Gunneridae</taxon>
        <taxon>Pentapetalae</taxon>
        <taxon>rosids</taxon>
        <taxon>fabids</taxon>
        <taxon>Malpighiales</taxon>
        <taxon>Euphorbiaceae</taxon>
        <taxon>Crotonoideae</taxon>
        <taxon>Micrandreae</taxon>
        <taxon>Hevea</taxon>
    </lineage>
</organism>
<evidence type="ECO:0000256" key="1">
    <source>
        <dbReference type="SAM" id="MobiDB-lite"/>
    </source>
</evidence>
<dbReference type="InterPro" id="IPR024741">
    <property type="entry name" value="Condensin2_G2"/>
</dbReference>
<name>A0A6A6L2C9_HEVBR</name>
<feature type="compositionally biased region" description="Basic residues" evidence="1">
    <location>
        <begin position="82"/>
        <end position="91"/>
    </location>
</feature>
<feature type="compositionally biased region" description="Basic and acidic residues" evidence="1">
    <location>
        <begin position="798"/>
        <end position="814"/>
    </location>
</feature>
<dbReference type="PANTHER" id="PTHR16199:SF4">
    <property type="entry name" value="CONDENSIN-2 COMPLEX SUBUNIT G2"/>
    <property type="match status" value="1"/>
</dbReference>
<sequence>MEKRLRSSLRSSAEEFLSSAGKINLKSSKSTLKTLIHAIPASLPSPPLPLSLHRSISDSILSFRNLLEHPPPPSPDLAKSPPSKRLRRSSRKNQPNSQKIESNFTCDKQETLEKLQILAHIVFLCVSHPKNAFLPSDLLPAVQSLHDNLVLFESDSNLLLETASLCEVYWKENLPGREMLISQSLPFLVSKSLTSKRKVDVHRVYALREAFALLDFEDESIDDLKLLLMRCVIAPLYLKTEDGRRFLAFMVGLSMQLLKEALAMMRSQIPFGRKSILEAYGEVLFRAWKSAGGELKNEIENGFLQGLIDGAIHASSGVFGASIRRILGGFVSQRITDGVEKLLFRLAEPVIFRSLQVANSNVRLNTLHLLLDLFPLEDPDATKEVKDTLLEKQFFLLERLLMDDCPNVRVVAVEGCCRVLSLFWEIIPPSTITKILTKICDEMSHDICNEVRLSTLSGIVYLLGNPQSHEVMKVLLPRLGHLILDNVLSTRVAIMDLLLFIRDIKTFQFNKVVGLDVLLSTLANDQPQVAQKITRLLIPSYFPSKVSIGEACNRCVTLIKRSPKAGAKFCEFAVSEGASLKSLMELVKALINLVLSLEKLDADQIEGLLAAASSLCNSLVGEPCYNDALKELFSGGKVKCLFAAASTGCAQSSVFNIFSAVCPEDMASLVEECMHVITNCSGISENVELQAEVRKKCNSVKISAKWKHVSGKNASDFEEDYSIAVGIGWQIKDFLVSEDTRKAVLGSQALELPFLALKVISERTLLDETVDHLLNCTEKLLAADDAGTSGNLPANSKQDNKKVNQAEKQKKPQRDASGSNTDGSPQDKQKMTSKKVKMLTAVLKFIVDSTAMGFLSHLNRRCLSFTSSYVKHVIFVLGQQYFEGQQFKEDNLKDSIICLKSSFSYAAKLLNLILKDATEASPPPQEAFDLANDMLDLITSFEIYLGSSFAAHLAAVAKSWLPDLILALGLGGILRHTPVESTYLTALSHVKLHYPSWPLILAKAELFEMKEVNPDEDDHEVSDPEEFPMFKKFMEMIIPLLKRNPNILDAVGVIFLTHSVVGLERKDFALGWGSCTLSV</sequence>
<feature type="compositionally biased region" description="Polar residues" evidence="1">
    <location>
        <begin position="788"/>
        <end position="797"/>
    </location>
</feature>
<dbReference type="Pfam" id="PF12422">
    <property type="entry name" value="Condensin2nSMC"/>
    <property type="match status" value="1"/>
</dbReference>
<dbReference type="GO" id="GO:0000070">
    <property type="term" value="P:mitotic sister chromatid segregation"/>
    <property type="evidence" value="ECO:0007669"/>
    <property type="project" value="TreeGrafter"/>
</dbReference>
<accession>A0A6A6L2C9</accession>
<dbReference type="EMBL" id="JAAGAX010000013">
    <property type="protein sequence ID" value="KAF2295552.1"/>
    <property type="molecule type" value="Genomic_DNA"/>
</dbReference>
<comment type="caution">
    <text evidence="2">The sequence shown here is derived from an EMBL/GenBank/DDBJ whole genome shotgun (WGS) entry which is preliminary data.</text>
</comment>
<dbReference type="InterPro" id="IPR011989">
    <property type="entry name" value="ARM-like"/>
</dbReference>
<evidence type="ECO:0000313" key="2">
    <source>
        <dbReference type="EMBL" id="KAF2295552.1"/>
    </source>
</evidence>
<reference evidence="2 3" key="1">
    <citation type="journal article" date="2020" name="Mol. Plant">
        <title>The Chromosome-Based Rubber Tree Genome Provides New Insights into Spurge Genome Evolution and Rubber Biosynthesis.</title>
        <authorList>
            <person name="Liu J."/>
            <person name="Shi C."/>
            <person name="Shi C.C."/>
            <person name="Li W."/>
            <person name="Zhang Q.J."/>
            <person name="Zhang Y."/>
            <person name="Li K."/>
            <person name="Lu H.F."/>
            <person name="Shi C."/>
            <person name="Zhu S.T."/>
            <person name="Xiao Z.Y."/>
            <person name="Nan H."/>
            <person name="Yue Y."/>
            <person name="Zhu X.G."/>
            <person name="Wu Y."/>
            <person name="Hong X.N."/>
            <person name="Fan G.Y."/>
            <person name="Tong Y."/>
            <person name="Zhang D."/>
            <person name="Mao C.L."/>
            <person name="Liu Y.L."/>
            <person name="Hao S.J."/>
            <person name="Liu W.Q."/>
            <person name="Lv M.Q."/>
            <person name="Zhang H.B."/>
            <person name="Liu Y."/>
            <person name="Hu-Tang G.R."/>
            <person name="Wang J.P."/>
            <person name="Wang J.H."/>
            <person name="Sun Y.H."/>
            <person name="Ni S.B."/>
            <person name="Chen W.B."/>
            <person name="Zhang X.C."/>
            <person name="Jiao Y.N."/>
            <person name="Eichler E.E."/>
            <person name="Li G.H."/>
            <person name="Liu X."/>
            <person name="Gao L.Z."/>
        </authorList>
    </citation>
    <scope>NUCLEOTIDE SEQUENCE [LARGE SCALE GENOMIC DNA]</scope>
    <source>
        <strain evidence="3">cv. GT1</strain>
        <tissue evidence="2">Leaf</tissue>
    </source>
</reference>
<proteinExistence type="predicted"/>
<feature type="compositionally biased region" description="Polar residues" evidence="1">
    <location>
        <begin position="93"/>
        <end position="102"/>
    </location>
</feature>
<evidence type="ECO:0000313" key="3">
    <source>
        <dbReference type="Proteomes" id="UP000467840"/>
    </source>
</evidence>
<gene>
    <name evidence="2" type="ORF">GH714_033180</name>
</gene>
<feature type="region of interest" description="Disordered" evidence="1">
    <location>
        <begin position="69"/>
        <end position="102"/>
    </location>
</feature>
<protein>
    <submittedName>
        <fullName evidence="2">Uncharacterized protein</fullName>
    </submittedName>
</protein>
<dbReference type="PANTHER" id="PTHR16199">
    <property type="entry name" value="CONDENSIN-2 COMPLEX SUBUNIT G2"/>
    <property type="match status" value="1"/>
</dbReference>
<feature type="region of interest" description="Disordered" evidence="1">
    <location>
        <begin position="787"/>
        <end position="833"/>
    </location>
</feature>